<organism evidence="11">
    <name type="scientific">Methyloraptor flagellatus</name>
    <dbReference type="NCBI Taxonomy" id="3162530"/>
    <lineage>
        <taxon>Bacteria</taxon>
        <taxon>Pseudomonadati</taxon>
        <taxon>Pseudomonadota</taxon>
        <taxon>Alphaproteobacteria</taxon>
        <taxon>Hyphomicrobiales</taxon>
        <taxon>Ancalomicrobiaceae</taxon>
        <taxon>Methyloraptor</taxon>
    </lineage>
</organism>
<dbReference type="PANTHER" id="PTHR20881:SF0">
    <property type="entry name" value="3-METHYL-2-OXOBUTANOATE HYDROXYMETHYLTRANSFERASE"/>
    <property type="match status" value="1"/>
</dbReference>
<gene>
    <name evidence="7 11" type="primary">panB</name>
    <name evidence="11" type="ORF">ABS361_00655</name>
</gene>
<comment type="cofactor">
    <cofactor evidence="7 10">
        <name>Mg(2+)</name>
        <dbReference type="ChEBI" id="CHEBI:18420"/>
    </cofactor>
    <text evidence="7 10">Binds 1 Mg(2+) ion per subunit.</text>
</comment>
<dbReference type="EMBL" id="CP158568">
    <property type="protein sequence ID" value="XBY44854.1"/>
    <property type="molecule type" value="Genomic_DNA"/>
</dbReference>
<comment type="similarity">
    <text evidence="2 7">Belongs to the PanB family.</text>
</comment>
<dbReference type="GO" id="GO:0015940">
    <property type="term" value="P:pantothenate biosynthetic process"/>
    <property type="evidence" value="ECO:0007669"/>
    <property type="project" value="UniProtKB-UniRule"/>
</dbReference>
<keyword evidence="5 7" id="KW-0808">Transferase</keyword>
<dbReference type="InterPro" id="IPR015813">
    <property type="entry name" value="Pyrv/PenolPyrv_kinase-like_dom"/>
</dbReference>
<feature type="binding site" evidence="7 10">
    <location>
        <position position="88"/>
    </location>
    <ligand>
        <name>Mg(2+)</name>
        <dbReference type="ChEBI" id="CHEBI:18420"/>
    </ligand>
</feature>
<dbReference type="CDD" id="cd06557">
    <property type="entry name" value="KPHMT-like"/>
    <property type="match status" value="1"/>
</dbReference>
<dbReference type="GO" id="GO:0005737">
    <property type="term" value="C:cytoplasm"/>
    <property type="evidence" value="ECO:0007669"/>
    <property type="project" value="UniProtKB-SubCell"/>
</dbReference>
<dbReference type="GO" id="GO:0003864">
    <property type="term" value="F:3-methyl-2-oxobutanoate hydroxymethyltransferase activity"/>
    <property type="evidence" value="ECO:0007669"/>
    <property type="project" value="UniProtKB-UniRule"/>
</dbReference>
<feature type="binding site" evidence="7 10">
    <location>
        <position position="49"/>
    </location>
    <ligand>
        <name>Mg(2+)</name>
        <dbReference type="ChEBI" id="CHEBI:18420"/>
    </ligand>
</feature>
<feature type="binding site" evidence="7 10">
    <location>
        <position position="120"/>
    </location>
    <ligand>
        <name>Mg(2+)</name>
        <dbReference type="ChEBI" id="CHEBI:18420"/>
    </ligand>
</feature>
<keyword evidence="7 10" id="KW-0479">Metal-binding</keyword>
<evidence type="ECO:0000313" key="11">
    <source>
        <dbReference type="EMBL" id="XBY44854.1"/>
    </source>
</evidence>
<evidence type="ECO:0000256" key="2">
    <source>
        <dbReference type="ARBA" id="ARBA00008676"/>
    </source>
</evidence>
<evidence type="ECO:0000256" key="8">
    <source>
        <dbReference type="PIRSR" id="PIRSR000388-1"/>
    </source>
</evidence>
<dbReference type="AlphaFoldDB" id="A0AAU7XAR2"/>
<evidence type="ECO:0000256" key="1">
    <source>
        <dbReference type="ARBA" id="ARBA00005033"/>
    </source>
</evidence>
<name>A0AAU7XAR2_9HYPH</name>
<keyword evidence="7 10" id="KW-0460">Magnesium</keyword>
<comment type="pathway">
    <text evidence="1 7">Cofactor biosynthesis; (R)-pantothenate biosynthesis; (R)-pantoate from 3-methyl-2-oxobutanoate: step 1/2.</text>
</comment>
<protein>
    <recommendedName>
        <fullName evidence="7">3-methyl-2-oxobutanoate hydroxymethyltransferase</fullName>
        <ecNumber evidence="7">2.1.2.11</ecNumber>
    </recommendedName>
    <alternativeName>
        <fullName evidence="7">Ketopantoate hydroxymethyltransferase</fullName>
        <shortName evidence="7">KPHMT</shortName>
    </alternativeName>
</protein>
<feature type="binding site" evidence="7 9">
    <location>
        <position position="88"/>
    </location>
    <ligand>
        <name>3-methyl-2-oxobutanoate</name>
        <dbReference type="ChEBI" id="CHEBI:11851"/>
    </ligand>
</feature>
<dbReference type="EC" id="2.1.2.11" evidence="7"/>
<comment type="catalytic activity">
    <reaction evidence="7">
        <text>(6R)-5,10-methylene-5,6,7,8-tetrahydrofolate + 3-methyl-2-oxobutanoate + H2O = 2-dehydropantoate + (6S)-5,6,7,8-tetrahydrofolate</text>
        <dbReference type="Rhea" id="RHEA:11824"/>
        <dbReference type="ChEBI" id="CHEBI:11561"/>
        <dbReference type="ChEBI" id="CHEBI:11851"/>
        <dbReference type="ChEBI" id="CHEBI:15377"/>
        <dbReference type="ChEBI" id="CHEBI:15636"/>
        <dbReference type="ChEBI" id="CHEBI:57453"/>
        <dbReference type="EC" id="2.1.2.11"/>
    </reaction>
</comment>
<dbReference type="HAMAP" id="MF_00156">
    <property type="entry name" value="PanB"/>
    <property type="match status" value="1"/>
</dbReference>
<accession>A0AAU7XAR2</accession>
<comment type="function">
    <text evidence="6 7">Catalyzes the reversible reaction in which hydroxymethyl group from 5,10-methylenetetrahydrofolate is transferred onto alpha-ketoisovalerate to form ketopantoate.</text>
</comment>
<feature type="binding site" evidence="7 9">
    <location>
        <begin position="49"/>
        <end position="50"/>
    </location>
    <ligand>
        <name>3-methyl-2-oxobutanoate</name>
        <dbReference type="ChEBI" id="CHEBI:11851"/>
    </ligand>
</feature>
<dbReference type="PIRSF" id="PIRSF000388">
    <property type="entry name" value="Pantoate_hydroxy_MeTrfase"/>
    <property type="match status" value="1"/>
</dbReference>
<comment type="subunit">
    <text evidence="3 7">Homodecamer; pentamer of dimers.</text>
</comment>
<evidence type="ECO:0000256" key="9">
    <source>
        <dbReference type="PIRSR" id="PIRSR000388-2"/>
    </source>
</evidence>
<dbReference type="SUPFAM" id="SSF51621">
    <property type="entry name" value="Phosphoenolpyruvate/pyruvate domain"/>
    <property type="match status" value="1"/>
</dbReference>
<dbReference type="PANTHER" id="PTHR20881">
    <property type="entry name" value="3-METHYL-2-OXOBUTANOATE HYDROXYMETHYLTRANSFERASE"/>
    <property type="match status" value="1"/>
</dbReference>
<dbReference type="FunFam" id="3.20.20.60:FF:000003">
    <property type="entry name" value="3-methyl-2-oxobutanoate hydroxymethyltransferase"/>
    <property type="match status" value="1"/>
</dbReference>
<comment type="subcellular location">
    <subcellularLocation>
        <location evidence="7">Cytoplasm</location>
    </subcellularLocation>
</comment>
<dbReference type="RefSeq" id="WP_407049946.1">
    <property type="nucleotide sequence ID" value="NZ_CP158568.1"/>
</dbReference>
<dbReference type="Pfam" id="PF02548">
    <property type="entry name" value="Pantoate_transf"/>
    <property type="match status" value="1"/>
</dbReference>
<feature type="active site" description="Proton acceptor" evidence="7 8">
    <location>
        <position position="186"/>
    </location>
</feature>
<evidence type="ECO:0000256" key="7">
    <source>
        <dbReference type="HAMAP-Rule" id="MF_00156"/>
    </source>
</evidence>
<dbReference type="KEGG" id="mflg:ABS361_00655"/>
<feature type="binding site" evidence="7 9">
    <location>
        <position position="118"/>
    </location>
    <ligand>
        <name>3-methyl-2-oxobutanoate</name>
        <dbReference type="ChEBI" id="CHEBI:11851"/>
    </ligand>
</feature>
<evidence type="ECO:0000256" key="5">
    <source>
        <dbReference type="ARBA" id="ARBA00022679"/>
    </source>
</evidence>
<dbReference type="InterPro" id="IPR040442">
    <property type="entry name" value="Pyrv_kinase-like_dom_sf"/>
</dbReference>
<dbReference type="NCBIfam" id="TIGR00222">
    <property type="entry name" value="panB"/>
    <property type="match status" value="1"/>
</dbReference>
<dbReference type="InterPro" id="IPR003700">
    <property type="entry name" value="Pantoate_hydroxy_MeTrfase"/>
</dbReference>
<evidence type="ECO:0000256" key="3">
    <source>
        <dbReference type="ARBA" id="ARBA00011424"/>
    </source>
</evidence>
<sequence length="274" mass="29010">MSVVVEKKRLTVRDIRRAKGKTPIVSLTAYTAPIAKLLDPHVDLILVGDSLGMVIYGYETTVPVTLEMMIRHTEAVVRASKRALVVTDLPFGTYQESPEQAFRTSVRVLQEAGAQAVKIEGGVEMAPTIRFLVERGIPVLGHIGLVPQSVNAIGGFVTQGRGTGAAKLLADAEAVTEAGAFAVVIEGTIEEVAAEITAKIAIPTIGIGASVACDGQVLVNDDMLGLFSDFTPKFVKRYADLSGTIASAVEAYADDVRNRRFPGPEHVTARGPAG</sequence>
<keyword evidence="7" id="KW-0963">Cytoplasm</keyword>
<keyword evidence="4 7" id="KW-0566">Pantothenate biosynthesis</keyword>
<evidence type="ECO:0000256" key="4">
    <source>
        <dbReference type="ARBA" id="ARBA00022655"/>
    </source>
</evidence>
<dbReference type="Gene3D" id="3.20.20.60">
    <property type="entry name" value="Phosphoenolpyruvate-binding domains"/>
    <property type="match status" value="1"/>
</dbReference>
<dbReference type="GO" id="GO:0000287">
    <property type="term" value="F:magnesium ion binding"/>
    <property type="evidence" value="ECO:0007669"/>
    <property type="project" value="TreeGrafter"/>
</dbReference>
<dbReference type="NCBIfam" id="NF001452">
    <property type="entry name" value="PRK00311.1"/>
    <property type="match status" value="1"/>
</dbReference>
<evidence type="ECO:0000256" key="6">
    <source>
        <dbReference type="ARBA" id="ARBA00056497"/>
    </source>
</evidence>
<proteinExistence type="inferred from homology"/>
<reference evidence="11" key="1">
    <citation type="submission" date="2024-06" db="EMBL/GenBank/DDBJ databases">
        <title>Methylostella associata gen. nov., sp. nov., a novel Ancalomicrobiaceae-affiliated facultatively methylotrophic bacteria that feed on methanotrophs of the genus Methylococcus.</title>
        <authorList>
            <person name="Saltykova V."/>
            <person name="Danilova O.V."/>
            <person name="Oshkin I.Y."/>
            <person name="Belova S.E."/>
            <person name="Pimenov N.V."/>
            <person name="Dedysh S.N."/>
        </authorList>
    </citation>
    <scope>NUCLEOTIDE SEQUENCE</scope>
    <source>
        <strain evidence="11">S20</strain>
    </source>
</reference>
<evidence type="ECO:0000256" key="10">
    <source>
        <dbReference type="PIRSR" id="PIRSR000388-3"/>
    </source>
</evidence>